<evidence type="ECO:0000256" key="6">
    <source>
        <dbReference type="SAM" id="MobiDB-lite"/>
    </source>
</evidence>
<keyword evidence="2" id="KW-0677">Repeat</keyword>
<feature type="region of interest" description="Disordered" evidence="6">
    <location>
        <begin position="412"/>
        <end position="446"/>
    </location>
</feature>
<evidence type="ECO:0000256" key="2">
    <source>
        <dbReference type="ARBA" id="ARBA00022737"/>
    </source>
</evidence>
<comment type="caution">
    <text evidence="8">The sequence shown here is derived from an EMBL/GenBank/DDBJ whole genome shotgun (WGS) entry which is preliminary data.</text>
</comment>
<feature type="region of interest" description="Disordered" evidence="6">
    <location>
        <begin position="198"/>
        <end position="223"/>
    </location>
</feature>
<gene>
    <name evidence="8" type="ORF">AKAME5_001709600</name>
</gene>
<organism evidence="8 9">
    <name type="scientific">Lates japonicus</name>
    <name type="common">Japanese lates</name>
    <dbReference type="NCBI Taxonomy" id="270547"/>
    <lineage>
        <taxon>Eukaryota</taxon>
        <taxon>Metazoa</taxon>
        <taxon>Chordata</taxon>
        <taxon>Craniata</taxon>
        <taxon>Vertebrata</taxon>
        <taxon>Euteleostomi</taxon>
        <taxon>Actinopterygii</taxon>
        <taxon>Neopterygii</taxon>
        <taxon>Teleostei</taxon>
        <taxon>Neoteleostei</taxon>
        <taxon>Acanthomorphata</taxon>
        <taxon>Carangaria</taxon>
        <taxon>Carangaria incertae sedis</taxon>
        <taxon>Centropomidae</taxon>
        <taxon>Lates</taxon>
    </lineage>
</organism>
<sequence>MLALLTHLVPLNEKFGVYPADAPGHKTQLTQSLVMYVRSILWVLLFISVLEVSLQEDEYDYGEYETYEEPRPLNCSTAESIKGGHVTYSQGGLEGSVLTYHCGPGKYPFPVSYRVCGADGEWSVMRLANGRPTSHATCKDVLCPAQLQLDHGNFWPRSQWFHIGETQSFSCLEGFTLYGSAQRNCTTSGEWTGTTPVCDNHVDDHGDPGSHQGPRGPNTFDSPAARALPWATVSQVTILDAKRKMYILVLGVNNKDELELLASTTWRKQHVRSGNFQNAGEVFNSIISARDQKLCQLPDVEVLSDRSLVVCCDGGGQERDHAALLGRTPPGTQEQVKGQTSCTQALHATLKSRSGCVEKARETLTEPNDVISDEYILDRPLLWRQPDTRTLITCKSLILFHQRAVVSWARQTVRPAQSPGPGDVSSDSPPPNARDLHTRSRSCCMK</sequence>
<dbReference type="Gene3D" id="2.10.70.10">
    <property type="entry name" value="Complement Module, domain 1"/>
    <property type="match status" value="2"/>
</dbReference>
<comment type="caution">
    <text evidence="5">Lacks conserved residue(s) required for the propagation of feature annotation.</text>
</comment>
<keyword evidence="4" id="KW-0325">Glycoprotein</keyword>
<evidence type="ECO:0000256" key="5">
    <source>
        <dbReference type="PROSITE-ProRule" id="PRU00302"/>
    </source>
</evidence>
<reference evidence="8" key="1">
    <citation type="submission" date="2022-08" db="EMBL/GenBank/DDBJ databases">
        <title>Genome sequencing of akame (Lates japonicus).</title>
        <authorList>
            <person name="Hashiguchi Y."/>
            <person name="Takahashi H."/>
        </authorList>
    </citation>
    <scope>NUCLEOTIDE SEQUENCE</scope>
    <source>
        <strain evidence="8">Kochi</strain>
    </source>
</reference>
<dbReference type="SMART" id="SM00032">
    <property type="entry name" value="CCP"/>
    <property type="match status" value="2"/>
</dbReference>
<dbReference type="EMBL" id="BRZM01000082">
    <property type="protein sequence ID" value="GLD65644.1"/>
    <property type="molecule type" value="Genomic_DNA"/>
</dbReference>
<evidence type="ECO:0000256" key="4">
    <source>
        <dbReference type="ARBA" id="ARBA00023180"/>
    </source>
</evidence>
<accession>A0AAD3N6I6</accession>
<dbReference type="GO" id="GO:0070062">
    <property type="term" value="C:extracellular exosome"/>
    <property type="evidence" value="ECO:0007669"/>
    <property type="project" value="TreeGrafter"/>
</dbReference>
<dbReference type="PANTHER" id="PTHR46393">
    <property type="entry name" value="SUSHI DOMAIN-CONTAINING PROTEIN"/>
    <property type="match status" value="1"/>
</dbReference>
<dbReference type="Proteomes" id="UP001279410">
    <property type="component" value="Unassembled WGS sequence"/>
</dbReference>
<evidence type="ECO:0000313" key="9">
    <source>
        <dbReference type="Proteomes" id="UP001279410"/>
    </source>
</evidence>
<name>A0AAD3N6I6_LATJO</name>
<keyword evidence="1 5" id="KW-0768">Sushi</keyword>
<dbReference type="Pfam" id="PF00084">
    <property type="entry name" value="Sushi"/>
    <property type="match status" value="1"/>
</dbReference>
<dbReference type="AlphaFoldDB" id="A0AAD3N6I6"/>
<evidence type="ECO:0000259" key="7">
    <source>
        <dbReference type="PROSITE" id="PS50923"/>
    </source>
</evidence>
<dbReference type="GO" id="GO:0006956">
    <property type="term" value="P:complement activation"/>
    <property type="evidence" value="ECO:0007669"/>
    <property type="project" value="TreeGrafter"/>
</dbReference>
<protein>
    <submittedName>
        <fullName evidence="8">Complement C2-like protein</fullName>
    </submittedName>
</protein>
<dbReference type="GO" id="GO:0009617">
    <property type="term" value="P:response to bacterium"/>
    <property type="evidence" value="ECO:0007669"/>
    <property type="project" value="TreeGrafter"/>
</dbReference>
<dbReference type="CDD" id="cd00033">
    <property type="entry name" value="CCP"/>
    <property type="match status" value="2"/>
</dbReference>
<evidence type="ECO:0000313" key="8">
    <source>
        <dbReference type="EMBL" id="GLD65644.1"/>
    </source>
</evidence>
<evidence type="ECO:0000256" key="1">
    <source>
        <dbReference type="ARBA" id="ARBA00022659"/>
    </source>
</evidence>
<evidence type="ECO:0000256" key="3">
    <source>
        <dbReference type="ARBA" id="ARBA00023157"/>
    </source>
</evidence>
<dbReference type="InterPro" id="IPR035976">
    <property type="entry name" value="Sushi/SCR/CCP_sf"/>
</dbReference>
<dbReference type="PANTHER" id="PTHR46393:SF8">
    <property type="entry name" value="COMPLEMENT C2"/>
    <property type="match status" value="1"/>
</dbReference>
<keyword evidence="3 5" id="KW-1015">Disulfide bond</keyword>
<dbReference type="PROSITE" id="PS50923">
    <property type="entry name" value="SUSHI"/>
    <property type="match status" value="1"/>
</dbReference>
<proteinExistence type="predicted"/>
<feature type="domain" description="Sushi" evidence="7">
    <location>
        <begin position="141"/>
        <end position="200"/>
    </location>
</feature>
<keyword evidence="9" id="KW-1185">Reference proteome</keyword>
<dbReference type="SUPFAM" id="SSF57535">
    <property type="entry name" value="Complement control module/SCR domain"/>
    <property type="match status" value="2"/>
</dbReference>
<feature type="disulfide bond" evidence="5">
    <location>
        <begin position="171"/>
        <end position="198"/>
    </location>
</feature>
<dbReference type="InterPro" id="IPR000436">
    <property type="entry name" value="Sushi_SCR_CCP_dom"/>
</dbReference>